<evidence type="ECO:0000256" key="1">
    <source>
        <dbReference type="SAM" id="MobiDB-lite"/>
    </source>
</evidence>
<name>A0A4Y2L2Q5_ARAVE</name>
<comment type="caution">
    <text evidence="2">The sequence shown here is derived from an EMBL/GenBank/DDBJ whole genome shotgun (WGS) entry which is preliminary data.</text>
</comment>
<feature type="non-terminal residue" evidence="2">
    <location>
        <position position="1"/>
    </location>
</feature>
<evidence type="ECO:0000313" key="2">
    <source>
        <dbReference type="EMBL" id="GBN08073.1"/>
    </source>
</evidence>
<dbReference type="AlphaFoldDB" id="A0A4Y2L2Q5"/>
<proteinExistence type="predicted"/>
<feature type="region of interest" description="Disordered" evidence="1">
    <location>
        <begin position="18"/>
        <end position="45"/>
    </location>
</feature>
<gene>
    <name evidence="2" type="ORF">AVEN_273827_1</name>
</gene>
<keyword evidence="3" id="KW-1185">Reference proteome</keyword>
<sequence>VWKRVEDWYLQVESSKSSTCHTPKASSSDKEEEAHLSISIRFPRL</sequence>
<reference evidence="2 3" key="1">
    <citation type="journal article" date="2019" name="Sci. Rep.">
        <title>Orb-weaving spider Araneus ventricosus genome elucidates the spidroin gene catalogue.</title>
        <authorList>
            <person name="Kono N."/>
            <person name="Nakamura H."/>
            <person name="Ohtoshi R."/>
            <person name="Moran D.A.P."/>
            <person name="Shinohara A."/>
            <person name="Yoshida Y."/>
            <person name="Fujiwara M."/>
            <person name="Mori M."/>
            <person name="Tomita M."/>
            <person name="Arakawa K."/>
        </authorList>
    </citation>
    <scope>NUCLEOTIDE SEQUENCE [LARGE SCALE GENOMIC DNA]</scope>
</reference>
<protein>
    <submittedName>
        <fullName evidence="2">Uncharacterized protein</fullName>
    </submittedName>
</protein>
<evidence type="ECO:0000313" key="3">
    <source>
        <dbReference type="Proteomes" id="UP000499080"/>
    </source>
</evidence>
<dbReference type="EMBL" id="BGPR01005228">
    <property type="protein sequence ID" value="GBN08073.1"/>
    <property type="molecule type" value="Genomic_DNA"/>
</dbReference>
<accession>A0A4Y2L2Q5</accession>
<dbReference type="Proteomes" id="UP000499080">
    <property type="component" value="Unassembled WGS sequence"/>
</dbReference>
<organism evidence="2 3">
    <name type="scientific">Araneus ventricosus</name>
    <name type="common">Orbweaver spider</name>
    <name type="synonym">Epeira ventricosa</name>
    <dbReference type="NCBI Taxonomy" id="182803"/>
    <lineage>
        <taxon>Eukaryota</taxon>
        <taxon>Metazoa</taxon>
        <taxon>Ecdysozoa</taxon>
        <taxon>Arthropoda</taxon>
        <taxon>Chelicerata</taxon>
        <taxon>Arachnida</taxon>
        <taxon>Araneae</taxon>
        <taxon>Araneomorphae</taxon>
        <taxon>Entelegynae</taxon>
        <taxon>Araneoidea</taxon>
        <taxon>Araneidae</taxon>
        <taxon>Araneus</taxon>
    </lineage>
</organism>